<name>A0ACC1NR08_9HYPO</name>
<comment type="caution">
    <text evidence="1">The sequence shown here is derived from an EMBL/GenBank/DDBJ whole genome shotgun (WGS) entry which is preliminary data.</text>
</comment>
<sequence length="355" mass="37645">MKYSFAALSLAGMASAAAINAKELASPISVSLASVDHTTVKATITNTGSQGYNIMHKGTLLDTLPVNKFRVTKDSASARFVGVKLRMSTTGFEADDFTALAPGESKEVVVDLAQLYGLDASGLYDINAVGSFRFAELNSTELVQGGRLSFTSNHLSLTVDGAKASQVTKAIHAALASRSTIQSDCSASQKTTIADGERRCAAQANAAATAALSGSATKFQEYFKSTATKDRQLVANRLKAVAKECTSTPGGILAVHCADVYNFCTSNTFAYTVSEDDAVVWCNQYWTHATETTQCHGDDKAGTTIHEYTHASSVFSPGTEDNAYGYADCMQLSRAEALNNADTYEYFANAIHLGC</sequence>
<dbReference type="Proteomes" id="UP001143910">
    <property type="component" value="Unassembled WGS sequence"/>
</dbReference>
<accession>A0ACC1NR08</accession>
<keyword evidence="2" id="KW-1185">Reference proteome</keyword>
<gene>
    <name evidence="1" type="ORF">NQ176_g2073</name>
</gene>
<reference evidence="1" key="1">
    <citation type="submission" date="2022-08" db="EMBL/GenBank/DDBJ databases">
        <title>Genome Sequence of Lecanicillium fungicola.</title>
        <authorList>
            <person name="Buettner E."/>
        </authorList>
    </citation>
    <scope>NUCLEOTIDE SEQUENCE</scope>
    <source>
        <strain evidence="1">Babe33</strain>
    </source>
</reference>
<dbReference type="EMBL" id="JANJQO010000136">
    <property type="protein sequence ID" value="KAJ2981355.1"/>
    <property type="molecule type" value="Genomic_DNA"/>
</dbReference>
<protein>
    <submittedName>
        <fullName evidence="1">Uncharacterized protein</fullName>
    </submittedName>
</protein>
<proteinExistence type="predicted"/>
<evidence type="ECO:0000313" key="2">
    <source>
        <dbReference type="Proteomes" id="UP001143910"/>
    </source>
</evidence>
<evidence type="ECO:0000313" key="1">
    <source>
        <dbReference type="EMBL" id="KAJ2981355.1"/>
    </source>
</evidence>
<organism evidence="1 2">
    <name type="scientific">Zarea fungicola</name>
    <dbReference type="NCBI Taxonomy" id="93591"/>
    <lineage>
        <taxon>Eukaryota</taxon>
        <taxon>Fungi</taxon>
        <taxon>Dikarya</taxon>
        <taxon>Ascomycota</taxon>
        <taxon>Pezizomycotina</taxon>
        <taxon>Sordariomycetes</taxon>
        <taxon>Hypocreomycetidae</taxon>
        <taxon>Hypocreales</taxon>
        <taxon>Cordycipitaceae</taxon>
        <taxon>Zarea</taxon>
    </lineage>
</organism>